<dbReference type="EMBL" id="BRYA01000994">
    <property type="protein sequence ID" value="GMI37209.1"/>
    <property type="molecule type" value="Genomic_DNA"/>
</dbReference>
<evidence type="ECO:0000259" key="5">
    <source>
        <dbReference type="PROSITE" id="PS51050"/>
    </source>
</evidence>
<evidence type="ECO:0000256" key="1">
    <source>
        <dbReference type="ARBA" id="ARBA00022723"/>
    </source>
</evidence>
<dbReference type="PANTHER" id="PTHR46524:SF7">
    <property type="entry name" value="CW-TYPE ZINC FINGER"/>
    <property type="match status" value="1"/>
</dbReference>
<dbReference type="PROSITE" id="PS51050">
    <property type="entry name" value="ZF_CW"/>
    <property type="match status" value="1"/>
</dbReference>
<dbReference type="AlphaFoldDB" id="A0A9W7G866"/>
<evidence type="ECO:0000313" key="7">
    <source>
        <dbReference type="Proteomes" id="UP001165065"/>
    </source>
</evidence>
<dbReference type="OrthoDB" id="206148at2759"/>
<accession>A0A9W7G866</accession>
<proteinExistence type="predicted"/>
<dbReference type="GO" id="GO:0008270">
    <property type="term" value="F:zinc ion binding"/>
    <property type="evidence" value="ECO:0007669"/>
    <property type="project" value="UniProtKB-KW"/>
</dbReference>
<keyword evidence="7" id="KW-1185">Reference proteome</keyword>
<evidence type="ECO:0000256" key="4">
    <source>
        <dbReference type="SAM" id="MobiDB-lite"/>
    </source>
</evidence>
<feature type="compositionally biased region" description="Basic and acidic residues" evidence="4">
    <location>
        <begin position="520"/>
        <end position="547"/>
    </location>
</feature>
<evidence type="ECO:0000256" key="2">
    <source>
        <dbReference type="ARBA" id="ARBA00022771"/>
    </source>
</evidence>
<dbReference type="InterPro" id="IPR011124">
    <property type="entry name" value="Znf_CW"/>
</dbReference>
<feature type="domain" description="CW-type" evidence="5">
    <location>
        <begin position="610"/>
        <end position="663"/>
    </location>
</feature>
<feature type="compositionally biased region" description="Low complexity" evidence="4">
    <location>
        <begin position="757"/>
        <end position="766"/>
    </location>
</feature>
<keyword evidence="2" id="KW-0863">Zinc-finger</keyword>
<organism evidence="6 7">
    <name type="scientific">Triparma columacea</name>
    <dbReference type="NCBI Taxonomy" id="722753"/>
    <lineage>
        <taxon>Eukaryota</taxon>
        <taxon>Sar</taxon>
        <taxon>Stramenopiles</taxon>
        <taxon>Ochrophyta</taxon>
        <taxon>Bolidophyceae</taxon>
        <taxon>Parmales</taxon>
        <taxon>Triparmaceae</taxon>
        <taxon>Triparma</taxon>
    </lineage>
</organism>
<keyword evidence="1" id="KW-0479">Metal-binding</keyword>
<dbReference type="Pfam" id="PF07496">
    <property type="entry name" value="zf-CW"/>
    <property type="match status" value="1"/>
</dbReference>
<feature type="region of interest" description="Disordered" evidence="4">
    <location>
        <begin position="752"/>
        <end position="785"/>
    </location>
</feature>
<feature type="region of interest" description="Disordered" evidence="4">
    <location>
        <begin position="520"/>
        <end position="564"/>
    </location>
</feature>
<name>A0A9W7G866_9STRA</name>
<sequence>MDPPVAPPVKKEPVLLLGVSYTDLKGQFMAQSNERSKKRMNEEWSCDIDAPSVDLVTELVKRKYLNEIDGRDTARCLAVEASGRYETHCVSLQDGSSYLEEKFLFANFNKETFVKQLKEKWCLDNPNPYTQIILDYFWIPPGWAEQHWTEKFFTTNLTNFASILAPNGCVYLPFQEHTFNMCVKNINKLRKNYSVTFLKKWELDEIALWKHTQDIDEDVMQYVYRKKLGQEEEYCILYNFNKIAEDLYTQAALSWLDDIPNTRYIKLRLLSPEDHKIAKMYRSQHPLPMVDPMSSKPIHYAGFVHMVGKKKDVVREFGKVTDSTQKLRSALNMPPPTFEMLNELGMTVATKRYRFLAWRCASIDHRRLKYFTDKALKSPTAKVVPAPSWCLKWCEIQGVSKGPATVVSDPSAWEDLTEEMTRQFSPAYLMSESHSLSIAMKAILKDAVRGLLYFGLEQYPLVSRKEWDDNFPELCMTPLWVIHYVIDHHLNSEGDPEHTYNEMVAVKKKEVEMYQAMERQEQKKAAKREQAKELARLRREEERMIRNEKKRKEKEKENADTEQDSALTVMVEAALVLKTLNEMMNEVIKRVDGPDSDEIQINDDKTVMARIESVNWVGCDKCEAWHVLPKGMDPATIPEVWTCDMATWTLTSENCCAPSPSPPPSAPSPLLSPLPQTSTPIFLSAISSPTSSSLSSPVVLQSASSTSSGESFPVGVAVGHVVTAYDDVDVKAPAAKKHKADLVNHDKRINDQTPKLATNTTMATTTISPSNSDGAGDASSVRPLS</sequence>
<gene>
    <name evidence="6" type="ORF">TrCOL_g12318</name>
</gene>
<dbReference type="InterPro" id="IPR055300">
    <property type="entry name" value="CWZF3/5/7"/>
</dbReference>
<evidence type="ECO:0000313" key="6">
    <source>
        <dbReference type="EMBL" id="GMI37209.1"/>
    </source>
</evidence>
<dbReference type="Proteomes" id="UP001165065">
    <property type="component" value="Unassembled WGS sequence"/>
</dbReference>
<protein>
    <recommendedName>
        <fullName evidence="5">CW-type domain-containing protein</fullName>
    </recommendedName>
</protein>
<reference evidence="7" key="1">
    <citation type="journal article" date="2023" name="Commun. Biol.">
        <title>Genome analysis of Parmales, the sister group of diatoms, reveals the evolutionary specialization of diatoms from phago-mixotrophs to photoautotrophs.</title>
        <authorList>
            <person name="Ban H."/>
            <person name="Sato S."/>
            <person name="Yoshikawa S."/>
            <person name="Yamada K."/>
            <person name="Nakamura Y."/>
            <person name="Ichinomiya M."/>
            <person name="Sato N."/>
            <person name="Blanc-Mathieu R."/>
            <person name="Endo H."/>
            <person name="Kuwata A."/>
            <person name="Ogata H."/>
        </authorList>
    </citation>
    <scope>NUCLEOTIDE SEQUENCE [LARGE SCALE GENOMIC DNA]</scope>
</reference>
<keyword evidence="3" id="KW-0862">Zinc</keyword>
<dbReference type="Gene3D" id="3.30.40.100">
    <property type="match status" value="1"/>
</dbReference>
<comment type="caution">
    <text evidence="6">The sequence shown here is derived from an EMBL/GenBank/DDBJ whole genome shotgun (WGS) entry which is preliminary data.</text>
</comment>
<evidence type="ECO:0000256" key="3">
    <source>
        <dbReference type="ARBA" id="ARBA00022833"/>
    </source>
</evidence>
<dbReference type="PANTHER" id="PTHR46524">
    <property type="entry name" value="CW-TYPE ZINC FINGER"/>
    <property type="match status" value="1"/>
</dbReference>